<dbReference type="GO" id="GO:0008664">
    <property type="term" value="F:RNA 2',3'-cyclic 3'-phosphodiesterase activity"/>
    <property type="evidence" value="ECO:0007669"/>
    <property type="project" value="UniProtKB-EC"/>
</dbReference>
<sequence>MRLFFALTFDDDTKRNLMTYQNLLRSSGINGRHTRTANLHLTLAFVGEATQEQKQKLIRILRQLKSKCDGLQIDHLGAFHQKRSRLVWMGIASNRALMNLQRELTTALKAQGFATEAKKYMPHITLFRHDTGDTQLKYVDVKARHVDVYSIALMESIYVDNKLAYRVVDEVLQSQG</sequence>
<dbReference type="InterPro" id="IPR009097">
    <property type="entry name" value="Cyclic_Pdiesterase"/>
</dbReference>
<keyword evidence="1 2" id="KW-0378">Hydrolase</keyword>
<proteinExistence type="inferred from homology"/>
<reference evidence="4 5" key="1">
    <citation type="submission" date="2016-07" db="EMBL/GenBank/DDBJ databases">
        <title>Developing Vibrio natriegens as a novel, fast-growing host for biotechnology.</title>
        <authorList>
            <person name="Weinstock M.T."/>
            <person name="Hesek E.D."/>
            <person name="Wilson C.M."/>
            <person name="Gibson D.G."/>
        </authorList>
    </citation>
    <scope>NUCLEOTIDE SEQUENCE [LARGE SCALE GENOMIC DNA]</scope>
    <source>
        <strain evidence="4 5">ATCC 14048</strain>
    </source>
</reference>
<evidence type="ECO:0000313" key="5">
    <source>
        <dbReference type="Proteomes" id="UP000092741"/>
    </source>
</evidence>
<dbReference type="InterPro" id="IPR004175">
    <property type="entry name" value="RNA_CPDase"/>
</dbReference>
<comment type="function">
    <text evidence="2">Hydrolyzes RNA 2',3'-cyclic phosphodiester to an RNA 2'-phosphomonoester.</text>
</comment>
<dbReference type="GO" id="GO:0004113">
    <property type="term" value="F:2',3'-cyclic-nucleotide 3'-phosphodiesterase activity"/>
    <property type="evidence" value="ECO:0007669"/>
    <property type="project" value="InterPro"/>
</dbReference>
<dbReference type="EMBL" id="CP016346">
    <property type="protein sequence ID" value="ANQ15636.1"/>
    <property type="molecule type" value="Genomic_DNA"/>
</dbReference>
<dbReference type="GO" id="GO:0016874">
    <property type="term" value="F:ligase activity"/>
    <property type="evidence" value="ECO:0007669"/>
    <property type="project" value="UniProtKB-KW"/>
</dbReference>
<feature type="active site" description="Proton acceptor" evidence="2">
    <location>
        <position position="123"/>
    </location>
</feature>
<comment type="similarity">
    <text evidence="2">Belongs to the 2H phosphoesterase superfamily. ThpR family.</text>
</comment>
<dbReference type="Gene3D" id="3.90.1140.10">
    <property type="entry name" value="Cyclic phosphodiesterase"/>
    <property type="match status" value="1"/>
</dbReference>
<dbReference type="InterPro" id="IPR014051">
    <property type="entry name" value="Phosphoesterase_HXTX"/>
</dbReference>
<feature type="domain" description="Phosphoesterase HXTX" evidence="3">
    <location>
        <begin position="10"/>
        <end position="88"/>
    </location>
</feature>
<dbReference type="PANTHER" id="PTHR35561">
    <property type="entry name" value="RNA 2',3'-CYCLIC PHOSPHODIESTERASE"/>
    <property type="match status" value="1"/>
</dbReference>
<dbReference type="Proteomes" id="UP000092741">
    <property type="component" value="Chromosome 2"/>
</dbReference>
<dbReference type="KEGG" id="vna:PN96_21295"/>
<comment type="catalytic activity">
    <reaction evidence="2">
        <text>a 3'-end 2',3'-cyclophospho-ribonucleotide-RNA + H2O = a 3'-end 2'-phospho-ribonucleotide-RNA + H(+)</text>
        <dbReference type="Rhea" id="RHEA:11828"/>
        <dbReference type="Rhea" id="RHEA-COMP:10464"/>
        <dbReference type="Rhea" id="RHEA-COMP:17353"/>
        <dbReference type="ChEBI" id="CHEBI:15377"/>
        <dbReference type="ChEBI" id="CHEBI:15378"/>
        <dbReference type="ChEBI" id="CHEBI:83064"/>
        <dbReference type="ChEBI" id="CHEBI:173113"/>
        <dbReference type="EC" id="3.1.4.58"/>
    </reaction>
</comment>
<dbReference type="GeneID" id="70915380"/>
<keyword evidence="4" id="KW-0436">Ligase</keyword>
<protein>
    <recommendedName>
        <fullName evidence="2">RNA 2',3'-cyclic phosphodiesterase</fullName>
        <shortName evidence="2">RNA 2',3'-CPDase</shortName>
        <ecNumber evidence="2">3.1.4.58</ecNumber>
    </recommendedName>
</protein>
<dbReference type="RefSeq" id="WP_024372977.1">
    <property type="nucleotide sequence ID" value="NZ_ATFJ01000039.1"/>
</dbReference>
<evidence type="ECO:0000256" key="1">
    <source>
        <dbReference type="ARBA" id="ARBA00022801"/>
    </source>
</evidence>
<gene>
    <name evidence="4" type="ORF">BA890_16790</name>
</gene>
<organism evidence="4 5">
    <name type="scientific">Vibrio natriegens NBRC 15636 = ATCC 14048 = DSM 759</name>
    <dbReference type="NCBI Taxonomy" id="1219067"/>
    <lineage>
        <taxon>Bacteria</taxon>
        <taxon>Pseudomonadati</taxon>
        <taxon>Pseudomonadota</taxon>
        <taxon>Gammaproteobacteria</taxon>
        <taxon>Vibrionales</taxon>
        <taxon>Vibrionaceae</taxon>
        <taxon>Vibrio</taxon>
    </lineage>
</organism>
<dbReference type="AlphaFoldDB" id="A0AAN1CYS3"/>
<keyword evidence="5" id="KW-1185">Reference proteome</keyword>
<dbReference type="PANTHER" id="PTHR35561:SF1">
    <property type="entry name" value="RNA 2',3'-CYCLIC PHOSPHODIESTERASE"/>
    <property type="match status" value="1"/>
</dbReference>
<feature type="active site" description="Proton donor" evidence="2">
    <location>
        <position position="40"/>
    </location>
</feature>
<dbReference type="EC" id="3.1.4.58" evidence="2"/>
<dbReference type="NCBIfam" id="TIGR02258">
    <property type="entry name" value="2_5_ligase"/>
    <property type="match status" value="1"/>
</dbReference>
<dbReference type="Pfam" id="PF02834">
    <property type="entry name" value="LigT_PEase"/>
    <property type="match status" value="1"/>
</dbReference>
<evidence type="ECO:0000259" key="3">
    <source>
        <dbReference type="Pfam" id="PF02834"/>
    </source>
</evidence>
<feature type="short sequence motif" description="HXTX 2" evidence="2">
    <location>
        <begin position="123"/>
        <end position="126"/>
    </location>
</feature>
<dbReference type="SUPFAM" id="SSF55144">
    <property type="entry name" value="LigT-like"/>
    <property type="match status" value="1"/>
</dbReference>
<accession>A0AAN1CYS3</accession>
<feature type="short sequence motif" description="HXTX 1" evidence="2">
    <location>
        <begin position="40"/>
        <end position="43"/>
    </location>
</feature>
<evidence type="ECO:0000256" key="2">
    <source>
        <dbReference type="HAMAP-Rule" id="MF_01940"/>
    </source>
</evidence>
<dbReference type="HAMAP" id="MF_01940">
    <property type="entry name" value="RNA_CPDase"/>
    <property type="match status" value="1"/>
</dbReference>
<name>A0AAN1CYS3_VIBNA</name>
<evidence type="ECO:0000313" key="4">
    <source>
        <dbReference type="EMBL" id="ANQ15636.1"/>
    </source>
</evidence>